<dbReference type="EMBL" id="HBIH01029793">
    <property type="protein sequence ID" value="CAE0331340.1"/>
    <property type="molecule type" value="Transcribed_RNA"/>
</dbReference>
<reference evidence="1" key="1">
    <citation type="submission" date="2021-01" db="EMBL/GenBank/DDBJ databases">
        <authorList>
            <person name="Corre E."/>
            <person name="Pelletier E."/>
            <person name="Niang G."/>
            <person name="Scheremetjew M."/>
            <person name="Finn R."/>
            <person name="Kale V."/>
            <person name="Holt S."/>
            <person name="Cochrane G."/>
            <person name="Meng A."/>
            <person name="Brown T."/>
            <person name="Cohen L."/>
        </authorList>
    </citation>
    <scope>NUCLEOTIDE SEQUENCE</scope>
    <source>
        <strain evidence="1">S3</strain>
    </source>
</reference>
<accession>A0A7S3ISD2</accession>
<dbReference type="AlphaFoldDB" id="A0A7S3ISD2"/>
<protein>
    <submittedName>
        <fullName evidence="1">Uncharacterized protein</fullName>
    </submittedName>
</protein>
<name>A0A7S3ISD2_9SPIT</name>
<gene>
    <name evidence="1" type="ORF">SINC0208_LOCUS11974</name>
</gene>
<evidence type="ECO:0000313" key="1">
    <source>
        <dbReference type="EMBL" id="CAE0331340.1"/>
    </source>
</evidence>
<sequence length="158" mass="18016">MRMFLSTKKKRLVLVLIFALTFNYTGNVAGFFASFIERSYKQWLKQWVIQKYPDCVASQPAYDTHYQPATLSQRSTDSLSALFLEQDRLLPQGVTQEVVAKLFGVSVKKVQDALSNRGHNSTGMSMKDFLKVTQEMVSDRKEFEAVAELEKKMKSLCG</sequence>
<organism evidence="1">
    <name type="scientific">Strombidium inclinatum</name>
    <dbReference type="NCBI Taxonomy" id="197538"/>
    <lineage>
        <taxon>Eukaryota</taxon>
        <taxon>Sar</taxon>
        <taxon>Alveolata</taxon>
        <taxon>Ciliophora</taxon>
        <taxon>Intramacronucleata</taxon>
        <taxon>Spirotrichea</taxon>
        <taxon>Oligotrichia</taxon>
        <taxon>Strombidiidae</taxon>
        <taxon>Strombidium</taxon>
    </lineage>
</organism>
<proteinExistence type="predicted"/>